<keyword evidence="3" id="KW-0645">Protease</keyword>
<feature type="transmembrane region" description="Helical" evidence="1">
    <location>
        <begin position="81"/>
        <end position="106"/>
    </location>
</feature>
<keyword evidence="4" id="KW-1185">Reference proteome</keyword>
<feature type="transmembrane region" description="Helical" evidence="1">
    <location>
        <begin position="12"/>
        <end position="33"/>
    </location>
</feature>
<feature type="transmembrane region" description="Helical" evidence="1">
    <location>
        <begin position="165"/>
        <end position="189"/>
    </location>
</feature>
<dbReference type="EMBL" id="RAPK01000011">
    <property type="protein sequence ID" value="RKD69610.1"/>
    <property type="molecule type" value="Genomic_DNA"/>
</dbReference>
<dbReference type="PANTHER" id="PTHR36435">
    <property type="entry name" value="SLR1288 PROTEIN"/>
    <property type="match status" value="1"/>
</dbReference>
<name>A0A419UWW0_9BACL</name>
<dbReference type="InterPro" id="IPR052710">
    <property type="entry name" value="CAAX_protease"/>
</dbReference>
<dbReference type="OrthoDB" id="4177129at2"/>
<dbReference type="Pfam" id="PF02517">
    <property type="entry name" value="Rce1-like"/>
    <property type="match status" value="1"/>
</dbReference>
<evidence type="ECO:0000256" key="1">
    <source>
        <dbReference type="SAM" id="Phobius"/>
    </source>
</evidence>
<dbReference type="Proteomes" id="UP000285120">
    <property type="component" value="Unassembled WGS sequence"/>
</dbReference>
<dbReference type="PANTHER" id="PTHR36435:SF1">
    <property type="entry name" value="CAAX AMINO TERMINAL PROTEASE FAMILY PROTEIN"/>
    <property type="match status" value="1"/>
</dbReference>
<evidence type="ECO:0000313" key="4">
    <source>
        <dbReference type="Proteomes" id="UP000285120"/>
    </source>
</evidence>
<organism evidence="3 4">
    <name type="scientific">Sinobaca qinghaiensis</name>
    <dbReference type="NCBI Taxonomy" id="342944"/>
    <lineage>
        <taxon>Bacteria</taxon>
        <taxon>Bacillati</taxon>
        <taxon>Bacillota</taxon>
        <taxon>Bacilli</taxon>
        <taxon>Bacillales</taxon>
        <taxon>Sporolactobacillaceae</taxon>
        <taxon>Sinobaca</taxon>
    </lineage>
</organism>
<feature type="transmembrane region" description="Helical" evidence="1">
    <location>
        <begin position="39"/>
        <end position="60"/>
    </location>
</feature>
<keyword evidence="3" id="KW-0378">Hydrolase</keyword>
<protein>
    <submittedName>
        <fullName evidence="3">CAAX prenyl protease-like protein</fullName>
    </submittedName>
</protein>
<feature type="transmembrane region" description="Helical" evidence="1">
    <location>
        <begin position="209"/>
        <end position="228"/>
    </location>
</feature>
<comment type="caution">
    <text evidence="3">The sequence shown here is derived from an EMBL/GenBank/DDBJ whole genome shotgun (WGS) entry which is preliminary data.</text>
</comment>
<evidence type="ECO:0000313" key="3">
    <source>
        <dbReference type="EMBL" id="RKD69610.1"/>
    </source>
</evidence>
<gene>
    <name evidence="3" type="ORF">ATL39_3034</name>
</gene>
<proteinExistence type="predicted"/>
<dbReference type="GO" id="GO:0080120">
    <property type="term" value="P:CAAX-box protein maturation"/>
    <property type="evidence" value="ECO:0007669"/>
    <property type="project" value="UniProtKB-ARBA"/>
</dbReference>
<dbReference type="RefSeq" id="WP_120194168.1">
    <property type="nucleotide sequence ID" value="NZ_RAPK01000011.1"/>
</dbReference>
<dbReference type="GO" id="GO:0004175">
    <property type="term" value="F:endopeptidase activity"/>
    <property type="evidence" value="ECO:0007669"/>
    <property type="project" value="UniProtKB-ARBA"/>
</dbReference>
<feature type="domain" description="CAAX prenyl protease 2/Lysostaphin resistance protein A-like" evidence="2">
    <location>
        <begin position="131"/>
        <end position="217"/>
    </location>
</feature>
<keyword evidence="1" id="KW-1133">Transmembrane helix</keyword>
<accession>A0A419UWW0</accession>
<evidence type="ECO:0000259" key="2">
    <source>
        <dbReference type="Pfam" id="PF02517"/>
    </source>
</evidence>
<keyword evidence="1" id="KW-0472">Membrane</keyword>
<dbReference type="GO" id="GO:0006508">
    <property type="term" value="P:proteolysis"/>
    <property type="evidence" value="ECO:0007669"/>
    <property type="project" value="UniProtKB-KW"/>
</dbReference>
<feature type="transmembrane region" description="Helical" evidence="1">
    <location>
        <begin position="126"/>
        <end position="145"/>
    </location>
</feature>
<reference evidence="3 4" key="1">
    <citation type="submission" date="2018-09" db="EMBL/GenBank/DDBJ databases">
        <title>Genomic Encyclopedia of Archaeal and Bacterial Type Strains, Phase II (KMG-II): from individual species to whole genera.</title>
        <authorList>
            <person name="Goeker M."/>
        </authorList>
    </citation>
    <scope>NUCLEOTIDE SEQUENCE [LARGE SCALE GENOMIC DNA]</scope>
    <source>
        <strain evidence="3 4">DSM 17008</strain>
    </source>
</reference>
<sequence length="229" mass="25829">MRFSLWDVLKTAMISLAWIIISSVLVIAVLGHFSNGLEFSIGTISIIIFVVVVLCINKYMIKKNKLTWEALGFRRLKKKQLVKLTWQIPLLWILMIATQLIFILIYFGGDTHNLPETQNGTASLEINLFTIFAVFIAIALVTPLIEEIIFRGGILQALKTKYNTFIAILLSSVLFLLAHPVTLIMPALLVAGLSFGYLYHKYDSIYPPILHHMFINSINVIAVSAFSFL</sequence>
<dbReference type="InterPro" id="IPR003675">
    <property type="entry name" value="Rce1/LyrA-like_dom"/>
</dbReference>
<keyword evidence="1" id="KW-0812">Transmembrane</keyword>
<dbReference type="AlphaFoldDB" id="A0A419UWW0"/>